<evidence type="ECO:0000313" key="8">
    <source>
        <dbReference type="Proteomes" id="UP000324738"/>
    </source>
</evidence>
<dbReference type="CDD" id="cd08964">
    <property type="entry name" value="L-asparaginase_II"/>
    <property type="match status" value="1"/>
</dbReference>
<dbReference type="InterPro" id="IPR027474">
    <property type="entry name" value="L-asparaginase_N"/>
</dbReference>
<evidence type="ECO:0000259" key="5">
    <source>
        <dbReference type="Pfam" id="PF00710"/>
    </source>
</evidence>
<evidence type="ECO:0000256" key="2">
    <source>
        <dbReference type="ARBA" id="ARBA00022801"/>
    </source>
</evidence>
<dbReference type="Proteomes" id="UP000324738">
    <property type="component" value="Unassembled WGS sequence"/>
</dbReference>
<dbReference type="PANTHER" id="PTHR11707">
    <property type="entry name" value="L-ASPARAGINASE"/>
    <property type="match status" value="1"/>
</dbReference>
<dbReference type="AlphaFoldDB" id="A0A5B0DZQ5"/>
<keyword evidence="8" id="KW-1185">Reference proteome</keyword>
<dbReference type="RefSeq" id="WP_149297139.1">
    <property type="nucleotide sequence ID" value="NZ_VTWH01000001.1"/>
</dbReference>
<dbReference type="PROSITE" id="PS51732">
    <property type="entry name" value="ASN_GLN_ASE_3"/>
    <property type="match status" value="1"/>
</dbReference>
<dbReference type="GO" id="GO:0006528">
    <property type="term" value="P:asparagine metabolic process"/>
    <property type="evidence" value="ECO:0007669"/>
    <property type="project" value="InterPro"/>
</dbReference>
<name>A0A5B0DZQ5_9HYPH</name>
<dbReference type="Pfam" id="PF00710">
    <property type="entry name" value="Asparaginase"/>
    <property type="match status" value="1"/>
</dbReference>
<feature type="domain" description="L-asparaginase N-terminal" evidence="5">
    <location>
        <begin position="5"/>
        <end position="192"/>
    </location>
</feature>
<comment type="caution">
    <text evidence="7">The sequence shown here is derived from an EMBL/GenBank/DDBJ whole genome shotgun (WGS) entry which is preliminary data.</text>
</comment>
<dbReference type="InterPro" id="IPR006034">
    <property type="entry name" value="Asparaginase/glutaminase-like"/>
</dbReference>
<dbReference type="InterPro" id="IPR040919">
    <property type="entry name" value="Asparaginase_C"/>
</dbReference>
<dbReference type="InterPro" id="IPR027473">
    <property type="entry name" value="L-asparaginase_C"/>
</dbReference>
<evidence type="ECO:0000256" key="4">
    <source>
        <dbReference type="PIRSR" id="PIRSR001220-2"/>
    </source>
</evidence>
<accession>A0A5B0DZQ5</accession>
<keyword evidence="2" id="KW-0378">Hydrolase</keyword>
<dbReference type="SUPFAM" id="SSF53774">
    <property type="entry name" value="Glutaminase/Asparaginase"/>
    <property type="match status" value="1"/>
</dbReference>
<dbReference type="Gene3D" id="3.40.50.1170">
    <property type="entry name" value="L-asparaginase, N-terminal domain"/>
    <property type="match status" value="1"/>
</dbReference>
<dbReference type="Pfam" id="PF17763">
    <property type="entry name" value="Asparaginase_C"/>
    <property type="match status" value="1"/>
</dbReference>
<dbReference type="InterPro" id="IPR004550">
    <property type="entry name" value="AsnASE_II"/>
</dbReference>
<feature type="domain" description="Asparaginase/glutaminase C-terminal" evidence="6">
    <location>
        <begin position="209"/>
        <end position="323"/>
    </location>
</feature>
<feature type="active site" description="O-isoaspartyl threonine intermediate" evidence="3">
    <location>
        <position position="14"/>
    </location>
</feature>
<dbReference type="SFLD" id="SFLDS00057">
    <property type="entry name" value="Glutaminase/Asparaginase"/>
    <property type="match status" value="1"/>
</dbReference>
<dbReference type="EMBL" id="VTWH01000001">
    <property type="protein sequence ID" value="KAA0971926.1"/>
    <property type="molecule type" value="Genomic_DNA"/>
</dbReference>
<evidence type="ECO:0000256" key="1">
    <source>
        <dbReference type="ARBA" id="ARBA00010518"/>
    </source>
</evidence>
<feature type="binding site" evidence="4">
    <location>
        <begin position="89"/>
        <end position="90"/>
    </location>
    <ligand>
        <name>substrate</name>
    </ligand>
</feature>
<feature type="binding site" evidence="4">
    <location>
        <position position="57"/>
    </location>
    <ligand>
        <name>substrate</name>
    </ligand>
</feature>
<dbReference type="PIRSF" id="PIRSF001220">
    <property type="entry name" value="L-ASNase_gatD"/>
    <property type="match status" value="1"/>
</dbReference>
<evidence type="ECO:0000256" key="3">
    <source>
        <dbReference type="PIRSR" id="PIRSR001220-1"/>
    </source>
</evidence>
<dbReference type="InterPro" id="IPR037152">
    <property type="entry name" value="L-asparaginase_N_sf"/>
</dbReference>
<evidence type="ECO:0000313" key="7">
    <source>
        <dbReference type="EMBL" id="KAA0971926.1"/>
    </source>
</evidence>
<dbReference type="PRINTS" id="PR00139">
    <property type="entry name" value="ASNGLNASE"/>
</dbReference>
<dbReference type="OrthoDB" id="9788068at2"/>
<comment type="similarity">
    <text evidence="1">Belongs to the asparaginase 1 family.</text>
</comment>
<dbReference type="SMART" id="SM00870">
    <property type="entry name" value="Asparaginase"/>
    <property type="match status" value="1"/>
</dbReference>
<protein>
    <submittedName>
        <fullName evidence="7">Asparaginase</fullName>
    </submittedName>
</protein>
<organism evidence="7 8">
    <name type="scientific">Aureimonas fodinaquatilis</name>
    <dbReference type="NCBI Taxonomy" id="2565783"/>
    <lineage>
        <taxon>Bacteria</taxon>
        <taxon>Pseudomonadati</taxon>
        <taxon>Pseudomonadota</taxon>
        <taxon>Alphaproteobacteria</taxon>
        <taxon>Hyphomicrobiales</taxon>
        <taxon>Aurantimonadaceae</taxon>
        <taxon>Aureimonas</taxon>
    </lineage>
</organism>
<reference evidence="7 8" key="1">
    <citation type="submission" date="2019-08" db="EMBL/GenBank/DDBJ databases">
        <title>Aureimonas fodiniaquatilis sp. nov., isolated from a coal mine wastewater.</title>
        <authorList>
            <person name="Kim W."/>
        </authorList>
    </citation>
    <scope>NUCLEOTIDE SEQUENCE [LARGE SCALE GENOMIC DNA]</scope>
    <source>
        <strain evidence="7 8">CAU 1482</strain>
    </source>
</reference>
<evidence type="ECO:0000259" key="6">
    <source>
        <dbReference type="Pfam" id="PF17763"/>
    </source>
</evidence>
<dbReference type="Gene3D" id="3.40.50.40">
    <property type="match status" value="1"/>
</dbReference>
<dbReference type="PIRSF" id="PIRSF500176">
    <property type="entry name" value="L_ASNase"/>
    <property type="match status" value="1"/>
</dbReference>
<dbReference type="PANTHER" id="PTHR11707:SF28">
    <property type="entry name" value="60 KDA LYSOPHOSPHOLIPASE"/>
    <property type="match status" value="1"/>
</dbReference>
<dbReference type="InterPro" id="IPR036152">
    <property type="entry name" value="Asp/glu_Ase-like_sf"/>
</dbReference>
<sequence>MARPRLLVLSLGGTITMVPGSEGGIVPKLGAEELVSSVPALADVAEIVAQSPFRLPSPSLGPNDLVEVARQIRVAFAEGFDAAMVVQGTDTIEESAFLLDLLVDSDKPVVVTGAMRGASAPGAEGGANLLAAAQVATSPEAAGLGTLAVLNDEIHAARFVQKAHTALPSAFLSPICGPLGIVAEGRARFFTRVSRKPNLAIPDQAPAPIALLKWSMGDDGRLLRNLPSLGFQGLVIEGMGSGNVPADVAPLLGDLAASLPIAYATRAATGPVFTQTYGYPGSQMDLVARGILPSGLLSGLKARLLMALALSDGGTHDAVRQAFEPYQ</sequence>
<proteinExistence type="inferred from homology"/>
<dbReference type="GO" id="GO:0004067">
    <property type="term" value="F:asparaginase activity"/>
    <property type="evidence" value="ECO:0007669"/>
    <property type="project" value="UniProtKB-UniRule"/>
</dbReference>
<gene>
    <name evidence="7" type="ORF">FPY71_02015</name>
</gene>